<keyword evidence="2" id="KW-0694">RNA-binding</keyword>
<dbReference type="FunFam" id="3.30.70.330:FF:000037">
    <property type="entry name" value="RNA-binding protein with multiple splicing 2"/>
    <property type="match status" value="1"/>
</dbReference>
<name>A0A7R8ZQP6_9CRUS</name>
<evidence type="ECO:0000313" key="5">
    <source>
        <dbReference type="EMBL" id="CAD7228072.1"/>
    </source>
</evidence>
<dbReference type="GO" id="GO:0003723">
    <property type="term" value="F:RNA binding"/>
    <property type="evidence" value="ECO:0007669"/>
    <property type="project" value="UniProtKB-UniRule"/>
</dbReference>
<dbReference type="InterPro" id="IPR012677">
    <property type="entry name" value="Nucleotide-bd_a/b_plait_sf"/>
</dbReference>
<dbReference type="AlphaFoldDB" id="A0A7R8ZQP6"/>
<feature type="compositionally biased region" description="Polar residues" evidence="4">
    <location>
        <begin position="127"/>
        <end position="137"/>
    </location>
</feature>
<dbReference type="SMART" id="SM00360">
    <property type="entry name" value="RRM"/>
    <property type="match status" value="2"/>
</dbReference>
<dbReference type="PANTHER" id="PTHR10501">
    <property type="entry name" value="U1 SMALL NUCLEAR RIBONUCLEOPROTEIN A/U2 SMALL NUCLEAR RIBONUCLEOPROTEIN B"/>
    <property type="match status" value="1"/>
</dbReference>
<organism evidence="5">
    <name type="scientific">Cyprideis torosa</name>
    <dbReference type="NCBI Taxonomy" id="163714"/>
    <lineage>
        <taxon>Eukaryota</taxon>
        <taxon>Metazoa</taxon>
        <taxon>Ecdysozoa</taxon>
        <taxon>Arthropoda</taxon>
        <taxon>Crustacea</taxon>
        <taxon>Oligostraca</taxon>
        <taxon>Ostracoda</taxon>
        <taxon>Podocopa</taxon>
        <taxon>Podocopida</taxon>
        <taxon>Cytherocopina</taxon>
        <taxon>Cytheroidea</taxon>
        <taxon>Cytherideidae</taxon>
        <taxon>Cyprideis</taxon>
    </lineage>
</organism>
<keyword evidence="3" id="KW-0539">Nucleus</keyword>
<comment type="subcellular location">
    <subcellularLocation>
        <location evidence="1">Nucleus</location>
    </subcellularLocation>
</comment>
<evidence type="ECO:0000256" key="3">
    <source>
        <dbReference type="ARBA" id="ARBA00023242"/>
    </source>
</evidence>
<dbReference type="InterPro" id="IPR035979">
    <property type="entry name" value="RBD_domain_sf"/>
</dbReference>
<dbReference type="GO" id="GO:0005634">
    <property type="term" value="C:nucleus"/>
    <property type="evidence" value="ECO:0007669"/>
    <property type="project" value="UniProtKB-SubCell"/>
</dbReference>
<reference evidence="5" key="1">
    <citation type="submission" date="2020-11" db="EMBL/GenBank/DDBJ databases">
        <authorList>
            <person name="Tran Van P."/>
        </authorList>
    </citation>
    <scope>NUCLEOTIDE SEQUENCE</scope>
</reference>
<feature type="region of interest" description="Disordered" evidence="4">
    <location>
        <begin position="127"/>
        <end position="151"/>
    </location>
</feature>
<dbReference type="Pfam" id="PF00076">
    <property type="entry name" value="RRM_1"/>
    <property type="match status" value="2"/>
</dbReference>
<dbReference type="SUPFAM" id="SSF54928">
    <property type="entry name" value="RNA-binding domain, RBD"/>
    <property type="match status" value="1"/>
</dbReference>
<gene>
    <name evidence="5" type="ORF">CTOB1V02_LOCUS5962</name>
</gene>
<dbReference type="PROSITE" id="PS50102">
    <property type="entry name" value="RRM"/>
    <property type="match status" value="2"/>
</dbReference>
<sequence>MLLTMLPSRMMSPASTGVPISQADRASESCQLRVGSKRRSDSGDEVRTVFVSGLPYDTTNRELFLMFSRCEGYETSTLKNNSKTGKIAAPVGFVTFKTRAEAEQAIQELQGCPFDPESQNTIRLEFAKSNTKVSKPRSNGTATSSSNSSHAPALFPHAFPQALTGNAFYPSAAELWQAAGAAAHPALYSMADLTGASGNPLAHHPILNPALQAPVFNHHLASLHAAGIPPPFLTPSTTAGPTNHAANPPCSTLFVANLGSQVTEQELKDVFSSYPGYLRLRLFLKPSVNSATDNTPLPPPPPVAFVEFSDVRTASAAMIALQGFPLRSSCAERGGGIRIEFAKTKMAENQLTHQQHQLSASIDTHFTTRTPVSLIPCCPSGGGGETFPLSCQASKSPTTPFPHVLSLLSHMSYASFPT</sequence>
<accession>A0A7R8ZQP6</accession>
<evidence type="ECO:0000256" key="1">
    <source>
        <dbReference type="ARBA" id="ARBA00004123"/>
    </source>
</evidence>
<protein>
    <submittedName>
        <fullName evidence="5">Uncharacterized protein</fullName>
    </submittedName>
</protein>
<feature type="compositionally biased region" description="Low complexity" evidence="4">
    <location>
        <begin position="138"/>
        <end position="149"/>
    </location>
</feature>
<dbReference type="EMBL" id="OB661372">
    <property type="protein sequence ID" value="CAD7228072.1"/>
    <property type="molecule type" value="Genomic_DNA"/>
</dbReference>
<dbReference type="OrthoDB" id="431169at2759"/>
<evidence type="ECO:0000256" key="2">
    <source>
        <dbReference type="ARBA" id="ARBA00022884"/>
    </source>
</evidence>
<dbReference type="InterPro" id="IPR000504">
    <property type="entry name" value="RRM_dom"/>
</dbReference>
<proteinExistence type="predicted"/>
<dbReference type="Gene3D" id="3.30.70.330">
    <property type="match status" value="2"/>
</dbReference>
<evidence type="ECO:0000256" key="4">
    <source>
        <dbReference type="SAM" id="MobiDB-lite"/>
    </source>
</evidence>